<reference evidence="4" key="1">
    <citation type="journal article" date="2020" name="Stud. Mycol.">
        <title>101 Dothideomycetes genomes: a test case for predicting lifestyles and emergence of pathogens.</title>
        <authorList>
            <person name="Haridas S."/>
            <person name="Albert R."/>
            <person name="Binder M."/>
            <person name="Bloem J."/>
            <person name="Labutti K."/>
            <person name="Salamov A."/>
            <person name="Andreopoulos B."/>
            <person name="Baker S."/>
            <person name="Barry K."/>
            <person name="Bills G."/>
            <person name="Bluhm B."/>
            <person name="Cannon C."/>
            <person name="Castanera R."/>
            <person name="Culley D."/>
            <person name="Daum C."/>
            <person name="Ezra D."/>
            <person name="Gonzalez J."/>
            <person name="Henrissat B."/>
            <person name="Kuo A."/>
            <person name="Liang C."/>
            <person name="Lipzen A."/>
            <person name="Lutzoni F."/>
            <person name="Magnuson J."/>
            <person name="Mondo S."/>
            <person name="Nolan M."/>
            <person name="Ohm R."/>
            <person name="Pangilinan J."/>
            <person name="Park H.-J."/>
            <person name="Ramirez L."/>
            <person name="Alfaro M."/>
            <person name="Sun H."/>
            <person name="Tritt A."/>
            <person name="Yoshinaga Y."/>
            <person name="Zwiers L.-H."/>
            <person name="Turgeon B."/>
            <person name="Goodwin S."/>
            <person name="Spatafora J."/>
            <person name="Crous P."/>
            <person name="Grigoriev I."/>
        </authorList>
    </citation>
    <scope>NUCLEOTIDE SEQUENCE</scope>
    <source>
        <strain evidence="4">CBS 130266</strain>
    </source>
</reference>
<dbReference type="GO" id="GO:0016791">
    <property type="term" value="F:phosphatase activity"/>
    <property type="evidence" value="ECO:0007669"/>
    <property type="project" value="TreeGrafter"/>
</dbReference>
<dbReference type="GO" id="GO:0005737">
    <property type="term" value="C:cytoplasm"/>
    <property type="evidence" value="ECO:0007669"/>
    <property type="project" value="UniProtKB-SubCell"/>
</dbReference>
<organism evidence="4 5">
    <name type="scientific">Tothia fuscella</name>
    <dbReference type="NCBI Taxonomy" id="1048955"/>
    <lineage>
        <taxon>Eukaryota</taxon>
        <taxon>Fungi</taxon>
        <taxon>Dikarya</taxon>
        <taxon>Ascomycota</taxon>
        <taxon>Pezizomycotina</taxon>
        <taxon>Dothideomycetes</taxon>
        <taxon>Pleosporomycetidae</taxon>
        <taxon>Venturiales</taxon>
        <taxon>Cylindrosympodiaceae</taxon>
        <taxon>Tothia</taxon>
    </lineage>
</organism>
<keyword evidence="5" id="KW-1185">Reference proteome</keyword>
<dbReference type="FunFam" id="3.90.190.10:FF:000035">
    <property type="entry name" value="Tyrosine phosphatase, putative"/>
    <property type="match status" value="1"/>
</dbReference>
<dbReference type="InterPro" id="IPR029021">
    <property type="entry name" value="Prot-tyrosine_phosphatase-like"/>
</dbReference>
<feature type="non-terminal residue" evidence="4">
    <location>
        <position position="173"/>
    </location>
</feature>
<evidence type="ECO:0000313" key="5">
    <source>
        <dbReference type="Proteomes" id="UP000800235"/>
    </source>
</evidence>
<dbReference type="Pfam" id="PF03162">
    <property type="entry name" value="Y_phosphatase2"/>
    <property type="match status" value="1"/>
</dbReference>
<evidence type="ECO:0000313" key="4">
    <source>
        <dbReference type="EMBL" id="KAF2430687.1"/>
    </source>
</evidence>
<dbReference type="GO" id="GO:0052840">
    <property type="term" value="F:inositol diphosphate tetrakisphosphate diphosphatase activity"/>
    <property type="evidence" value="ECO:0007669"/>
    <property type="project" value="TreeGrafter"/>
</dbReference>
<proteinExistence type="predicted"/>
<dbReference type="Gene3D" id="3.90.190.10">
    <property type="entry name" value="Protein tyrosine phosphatase superfamily"/>
    <property type="match status" value="1"/>
</dbReference>
<comment type="caution">
    <text evidence="4">The sequence shown here is derived from an EMBL/GenBank/DDBJ whole genome shotgun (WGS) entry which is preliminary data.</text>
</comment>
<feature type="non-terminal residue" evidence="4">
    <location>
        <position position="1"/>
    </location>
</feature>
<dbReference type="PROSITE" id="PS00383">
    <property type="entry name" value="TYR_PHOSPHATASE_1"/>
    <property type="match status" value="1"/>
</dbReference>
<dbReference type="InterPro" id="IPR016130">
    <property type="entry name" value="Tyr_Pase_AS"/>
</dbReference>
<dbReference type="PANTHER" id="PTHR31126">
    <property type="entry name" value="TYROSINE-PROTEIN PHOSPHATASE"/>
    <property type="match status" value="1"/>
</dbReference>
<dbReference type="SUPFAM" id="SSF52799">
    <property type="entry name" value="(Phosphotyrosine protein) phosphatases II"/>
    <property type="match status" value="1"/>
</dbReference>
<comment type="subcellular location">
    <subcellularLocation>
        <location evidence="1">Cytoplasm</location>
    </subcellularLocation>
</comment>
<keyword evidence="3" id="KW-0378">Hydrolase</keyword>
<dbReference type="AlphaFoldDB" id="A0A9P4TZ99"/>
<accession>A0A9P4TZ99</accession>
<dbReference type="InterPro" id="IPR004861">
    <property type="entry name" value="Siw14-like"/>
</dbReference>
<protein>
    <submittedName>
        <fullName evidence="4">Protein-tyrosine phosphatase</fullName>
    </submittedName>
</protein>
<name>A0A9P4TZ99_9PEZI</name>
<dbReference type="EMBL" id="MU007037">
    <property type="protein sequence ID" value="KAF2430687.1"/>
    <property type="molecule type" value="Genomic_DNA"/>
</dbReference>
<keyword evidence="2" id="KW-0963">Cytoplasm</keyword>
<gene>
    <name evidence="4" type="ORF">EJ08DRAFT_567729</name>
</gene>
<dbReference type="OrthoDB" id="6375174at2759"/>
<dbReference type="Proteomes" id="UP000800235">
    <property type="component" value="Unassembled WGS sequence"/>
</dbReference>
<evidence type="ECO:0000256" key="3">
    <source>
        <dbReference type="ARBA" id="ARBA00022801"/>
    </source>
</evidence>
<evidence type="ECO:0000256" key="1">
    <source>
        <dbReference type="ARBA" id="ARBA00004496"/>
    </source>
</evidence>
<sequence length="173" mass="19190">SAKTAPARLTSHLPPINFGAVIPQAVYRSSFPLPENFSFLKSLKLKTILTLVPKPFPDSYIEFMETHGIRQIVVHIPANKEVVCVDAPTMMKALGVVLDKSNYPLLIHCNKGKHRTGCVVSCLRKIQGETLASCLNEYHTYAGSKARPLDVEFITSFDERALLWLARENGLVA</sequence>
<evidence type="ECO:0000256" key="2">
    <source>
        <dbReference type="ARBA" id="ARBA00022490"/>
    </source>
</evidence>
<dbReference type="PANTHER" id="PTHR31126:SF48">
    <property type="entry name" value="INOSITOL PHOSPHATASE SIW14"/>
    <property type="match status" value="1"/>
</dbReference>